<keyword evidence="5" id="KW-0732">Signal</keyword>
<comment type="similarity">
    <text evidence="2">Belongs to the peptidase M43B family.</text>
</comment>
<evidence type="ECO:0000256" key="5">
    <source>
        <dbReference type="ARBA" id="ARBA00022729"/>
    </source>
</evidence>
<keyword evidence="3" id="KW-0645">Protease</keyword>
<dbReference type="Gene3D" id="3.40.390.10">
    <property type="entry name" value="Collagenase (Catalytic Domain)"/>
    <property type="match status" value="1"/>
</dbReference>
<keyword evidence="9" id="KW-1015">Disulfide bond</keyword>
<feature type="region of interest" description="Disordered" evidence="10">
    <location>
        <begin position="293"/>
        <end position="357"/>
    </location>
</feature>
<dbReference type="Proteomes" id="UP000824596">
    <property type="component" value="Unassembled WGS sequence"/>
</dbReference>
<sequence>MHPVAQSLAPLPIIRSNGSRYTLLAGFLAAMAAAQPNPNTPVTFGDCGTSHVSEAYLAMVQNFSQGQVPTGSDNSPVNIDVYAHVVVGNKTETAFLNNETVRAQMRVLDETFAPSNTRFNLVDIDQTVNDTWSVVGLGSQEERTMKRQLRKGTYNDLNVYFLSQPKDETGVETGGWCPVPDDTNLPDTIVLDGWKTLTHEVGHWMGLRHPFQGGCAEEAGGDSVADTPAMSYDSEKPQECNDNLDTCPDKDGFDPVHNFMVYTSDDCRTHFTKGQMAIMRQFMDYRTSQAYYGPGGPGYPGPPEPETSPDSTKPGKGKPDPDPQPSQTVSFGPERTVYQTPEDEERERQWDSDDPELLKDILRQAEEVEQRRSNSSRSPD</sequence>
<gene>
    <name evidence="12" type="ORF">HRG_10841</name>
</gene>
<dbReference type="AlphaFoldDB" id="A0A9P8SEK9"/>
<dbReference type="CDD" id="cd04275">
    <property type="entry name" value="ZnMc_pappalysin_like"/>
    <property type="match status" value="1"/>
</dbReference>
<comment type="caution">
    <text evidence="12">The sequence shown here is derived from an EMBL/GenBank/DDBJ whole genome shotgun (WGS) entry which is preliminary data.</text>
</comment>
<proteinExistence type="inferred from homology"/>
<feature type="domain" description="Peptidase M43 pregnancy-associated plasma-A" evidence="11">
    <location>
        <begin position="195"/>
        <end position="284"/>
    </location>
</feature>
<dbReference type="OrthoDB" id="536211at2759"/>
<evidence type="ECO:0000259" key="11">
    <source>
        <dbReference type="Pfam" id="PF05572"/>
    </source>
</evidence>
<evidence type="ECO:0000256" key="10">
    <source>
        <dbReference type="SAM" id="MobiDB-lite"/>
    </source>
</evidence>
<keyword evidence="4" id="KW-0479">Metal-binding</keyword>
<evidence type="ECO:0000256" key="3">
    <source>
        <dbReference type="ARBA" id="ARBA00022670"/>
    </source>
</evidence>
<feature type="compositionally biased region" description="Basic and acidic residues" evidence="10">
    <location>
        <begin position="346"/>
        <end position="357"/>
    </location>
</feature>
<dbReference type="GO" id="GO:0046872">
    <property type="term" value="F:metal ion binding"/>
    <property type="evidence" value="ECO:0007669"/>
    <property type="project" value="UniProtKB-KW"/>
</dbReference>
<name>A0A9P8SEK9_9HYPO</name>
<evidence type="ECO:0000256" key="2">
    <source>
        <dbReference type="ARBA" id="ARBA00008721"/>
    </source>
</evidence>
<keyword evidence="8" id="KW-0482">Metalloprotease</keyword>
<dbReference type="InterPro" id="IPR024079">
    <property type="entry name" value="MetalloPept_cat_dom_sf"/>
</dbReference>
<evidence type="ECO:0000256" key="6">
    <source>
        <dbReference type="ARBA" id="ARBA00022801"/>
    </source>
</evidence>
<feature type="compositionally biased region" description="Pro residues" evidence="10">
    <location>
        <begin position="297"/>
        <end position="306"/>
    </location>
</feature>
<keyword evidence="7" id="KW-0862">Zinc</keyword>
<organism evidence="12 13">
    <name type="scientific">Hirsutella rhossiliensis</name>
    <dbReference type="NCBI Taxonomy" id="111463"/>
    <lineage>
        <taxon>Eukaryota</taxon>
        <taxon>Fungi</taxon>
        <taxon>Dikarya</taxon>
        <taxon>Ascomycota</taxon>
        <taxon>Pezizomycotina</taxon>
        <taxon>Sordariomycetes</taxon>
        <taxon>Hypocreomycetidae</taxon>
        <taxon>Hypocreales</taxon>
        <taxon>Ophiocordycipitaceae</taxon>
        <taxon>Hirsutella</taxon>
    </lineage>
</organism>
<evidence type="ECO:0000256" key="8">
    <source>
        <dbReference type="ARBA" id="ARBA00023049"/>
    </source>
</evidence>
<dbReference type="GO" id="GO:0006508">
    <property type="term" value="P:proteolysis"/>
    <property type="evidence" value="ECO:0007669"/>
    <property type="project" value="UniProtKB-KW"/>
</dbReference>
<dbReference type="SUPFAM" id="SSF55486">
    <property type="entry name" value="Metalloproteases ('zincins'), catalytic domain"/>
    <property type="match status" value="1"/>
</dbReference>
<evidence type="ECO:0000313" key="13">
    <source>
        <dbReference type="Proteomes" id="UP000824596"/>
    </source>
</evidence>
<keyword evidence="13" id="KW-1185">Reference proteome</keyword>
<reference evidence="12" key="1">
    <citation type="submission" date="2021-09" db="EMBL/GenBank/DDBJ databases">
        <title>A high-quality genome of the endoparasitic fungus Hirsutella rhossiliensis with a comparison of Hirsutella genomes reveals transposable elements contributing to genome size variation.</title>
        <authorList>
            <person name="Lin R."/>
            <person name="Jiao Y."/>
            <person name="Sun X."/>
            <person name="Ling J."/>
            <person name="Xie B."/>
            <person name="Cheng X."/>
        </authorList>
    </citation>
    <scope>NUCLEOTIDE SEQUENCE</scope>
    <source>
        <strain evidence="12">HR02</strain>
    </source>
</reference>
<dbReference type="PANTHER" id="PTHR47466">
    <property type="match status" value="1"/>
</dbReference>
<evidence type="ECO:0000313" key="12">
    <source>
        <dbReference type="EMBL" id="KAH0958146.1"/>
    </source>
</evidence>
<protein>
    <submittedName>
        <fullName evidence="12">Pregnancy-associated plasma protein-A domain-containing protein</fullName>
    </submittedName>
</protein>
<dbReference type="EMBL" id="JAIZPD010000017">
    <property type="protein sequence ID" value="KAH0958146.1"/>
    <property type="molecule type" value="Genomic_DNA"/>
</dbReference>
<dbReference type="GeneID" id="68359969"/>
<dbReference type="PANTHER" id="PTHR47466:SF1">
    <property type="entry name" value="METALLOPROTEASE MEP1 (AFU_ORTHOLOGUE AFUA_1G07730)-RELATED"/>
    <property type="match status" value="1"/>
</dbReference>
<dbReference type="Pfam" id="PF05572">
    <property type="entry name" value="Peptidase_M43"/>
    <property type="match status" value="1"/>
</dbReference>
<evidence type="ECO:0000256" key="4">
    <source>
        <dbReference type="ARBA" id="ARBA00022723"/>
    </source>
</evidence>
<accession>A0A9P8SEK9</accession>
<evidence type="ECO:0000256" key="7">
    <source>
        <dbReference type="ARBA" id="ARBA00022833"/>
    </source>
</evidence>
<dbReference type="InterPro" id="IPR008754">
    <property type="entry name" value="Peptidase_M43"/>
</dbReference>
<keyword evidence="6" id="KW-0378">Hydrolase</keyword>
<dbReference type="GO" id="GO:0008237">
    <property type="term" value="F:metallopeptidase activity"/>
    <property type="evidence" value="ECO:0007669"/>
    <property type="project" value="UniProtKB-KW"/>
</dbReference>
<evidence type="ECO:0000256" key="1">
    <source>
        <dbReference type="ARBA" id="ARBA00003174"/>
    </source>
</evidence>
<evidence type="ECO:0000256" key="9">
    <source>
        <dbReference type="ARBA" id="ARBA00023157"/>
    </source>
</evidence>
<dbReference type="RefSeq" id="XP_044715660.1">
    <property type="nucleotide sequence ID" value="XM_044869311.1"/>
</dbReference>
<comment type="function">
    <text evidence="1">Secreted metalloproteinase that allows assimilation of proteinaceous substrates.</text>
</comment>